<dbReference type="EMBL" id="JAYMYQ010000001">
    <property type="protein sequence ID" value="KAK7360709.1"/>
    <property type="molecule type" value="Genomic_DNA"/>
</dbReference>
<accession>A0AAN9R7H1</accession>
<dbReference type="AlphaFoldDB" id="A0AAN9R7H1"/>
<name>A0AAN9R7H1_CANGL</name>
<dbReference type="Proteomes" id="UP001367508">
    <property type="component" value="Unassembled WGS sequence"/>
</dbReference>
<reference evidence="1 2" key="1">
    <citation type="submission" date="2024-01" db="EMBL/GenBank/DDBJ databases">
        <title>The genomes of 5 underutilized Papilionoideae crops provide insights into root nodulation and disease resistanc.</title>
        <authorList>
            <person name="Jiang F."/>
        </authorList>
    </citation>
    <scope>NUCLEOTIDE SEQUENCE [LARGE SCALE GENOMIC DNA]</scope>
    <source>
        <strain evidence="1">LVBAO_FW01</strain>
        <tissue evidence="1">Leaves</tissue>
    </source>
</reference>
<proteinExistence type="predicted"/>
<organism evidence="1 2">
    <name type="scientific">Canavalia gladiata</name>
    <name type="common">Sword bean</name>
    <name type="synonym">Dolichos gladiatus</name>
    <dbReference type="NCBI Taxonomy" id="3824"/>
    <lineage>
        <taxon>Eukaryota</taxon>
        <taxon>Viridiplantae</taxon>
        <taxon>Streptophyta</taxon>
        <taxon>Embryophyta</taxon>
        <taxon>Tracheophyta</taxon>
        <taxon>Spermatophyta</taxon>
        <taxon>Magnoliopsida</taxon>
        <taxon>eudicotyledons</taxon>
        <taxon>Gunneridae</taxon>
        <taxon>Pentapetalae</taxon>
        <taxon>rosids</taxon>
        <taxon>fabids</taxon>
        <taxon>Fabales</taxon>
        <taxon>Fabaceae</taxon>
        <taxon>Papilionoideae</taxon>
        <taxon>50 kb inversion clade</taxon>
        <taxon>NPAAA clade</taxon>
        <taxon>indigoferoid/millettioid clade</taxon>
        <taxon>Phaseoleae</taxon>
        <taxon>Canavalia</taxon>
    </lineage>
</organism>
<gene>
    <name evidence="1" type="ORF">VNO77_02718</name>
</gene>
<protein>
    <submittedName>
        <fullName evidence="1">Uncharacterized protein</fullName>
    </submittedName>
</protein>
<evidence type="ECO:0000313" key="1">
    <source>
        <dbReference type="EMBL" id="KAK7360709.1"/>
    </source>
</evidence>
<keyword evidence="2" id="KW-1185">Reference proteome</keyword>
<sequence length="92" mass="10602">MLPESIDDWMGPEKHPIHSLTLPLRGERENEEINLRRKEHQSRDRLWLLGLDKESSESTRTSPSSPGFILSFVPRVVLEFSEHCDFCSAILA</sequence>
<comment type="caution">
    <text evidence="1">The sequence shown here is derived from an EMBL/GenBank/DDBJ whole genome shotgun (WGS) entry which is preliminary data.</text>
</comment>
<evidence type="ECO:0000313" key="2">
    <source>
        <dbReference type="Proteomes" id="UP001367508"/>
    </source>
</evidence>